<keyword evidence="2" id="KW-0456">Lyase</keyword>
<evidence type="ECO:0000259" key="1">
    <source>
        <dbReference type="PROSITE" id="PS51819"/>
    </source>
</evidence>
<evidence type="ECO:0000313" key="2">
    <source>
        <dbReference type="EMBL" id="MBB6174569.1"/>
    </source>
</evidence>
<dbReference type="PANTHER" id="PTHR35908">
    <property type="entry name" value="HYPOTHETICAL FUSION PROTEIN"/>
    <property type="match status" value="1"/>
</dbReference>
<dbReference type="RefSeq" id="WP_184078677.1">
    <property type="nucleotide sequence ID" value="NZ_JACHDS010000001.1"/>
</dbReference>
<name>A0A7W9YM80_9ACTN</name>
<dbReference type="Proteomes" id="UP000546642">
    <property type="component" value="Unassembled WGS sequence"/>
</dbReference>
<dbReference type="InterPro" id="IPR029068">
    <property type="entry name" value="Glyas_Bleomycin-R_OHBP_Dase"/>
</dbReference>
<dbReference type="PANTHER" id="PTHR35908:SF1">
    <property type="entry name" value="CONSERVED PROTEIN"/>
    <property type="match status" value="1"/>
</dbReference>
<accession>A0A7W9YM80</accession>
<keyword evidence="3" id="KW-1185">Reference proteome</keyword>
<reference evidence="2 3" key="1">
    <citation type="submission" date="2020-08" db="EMBL/GenBank/DDBJ databases">
        <title>Sequencing the genomes of 1000 actinobacteria strains.</title>
        <authorList>
            <person name="Klenk H.-P."/>
        </authorList>
    </citation>
    <scope>NUCLEOTIDE SEQUENCE [LARGE SCALE GENOMIC DNA]</scope>
    <source>
        <strain evidence="2 3">DSM 46659</strain>
    </source>
</reference>
<dbReference type="EMBL" id="JACHDS010000001">
    <property type="protein sequence ID" value="MBB6174569.1"/>
    <property type="molecule type" value="Genomic_DNA"/>
</dbReference>
<dbReference type="InterPro" id="IPR041581">
    <property type="entry name" value="Glyoxalase_6"/>
</dbReference>
<gene>
    <name evidence="2" type="ORF">HNR23_004629</name>
</gene>
<dbReference type="Pfam" id="PF18029">
    <property type="entry name" value="Glyoxalase_6"/>
    <property type="match status" value="1"/>
</dbReference>
<dbReference type="InterPro" id="IPR037523">
    <property type="entry name" value="VOC_core"/>
</dbReference>
<sequence>MALGTTEQIVINAADPARLARFWAVVLGGEVVDRPDGWSYIDGGWEPGPRPRLSFQPAPAAAAEPSRFHLDVRVDDIAAATAEAVTSGARAAGPVVTDAQGSFQVLHDPEGNAFCLVMPAND</sequence>
<dbReference type="SUPFAM" id="SSF54593">
    <property type="entry name" value="Glyoxalase/Bleomycin resistance protein/Dihydroxybiphenyl dioxygenase"/>
    <property type="match status" value="1"/>
</dbReference>
<organism evidence="2 3">
    <name type="scientific">Nocardiopsis mwathae</name>
    <dbReference type="NCBI Taxonomy" id="1472723"/>
    <lineage>
        <taxon>Bacteria</taxon>
        <taxon>Bacillati</taxon>
        <taxon>Actinomycetota</taxon>
        <taxon>Actinomycetes</taxon>
        <taxon>Streptosporangiales</taxon>
        <taxon>Nocardiopsidaceae</taxon>
        <taxon>Nocardiopsis</taxon>
    </lineage>
</organism>
<dbReference type="Gene3D" id="3.10.180.10">
    <property type="entry name" value="2,3-Dihydroxybiphenyl 1,2-Dioxygenase, domain 1"/>
    <property type="match status" value="1"/>
</dbReference>
<proteinExistence type="predicted"/>
<evidence type="ECO:0000313" key="3">
    <source>
        <dbReference type="Proteomes" id="UP000546642"/>
    </source>
</evidence>
<dbReference type="PROSITE" id="PS51819">
    <property type="entry name" value="VOC"/>
    <property type="match status" value="1"/>
</dbReference>
<comment type="caution">
    <text evidence="2">The sequence shown here is derived from an EMBL/GenBank/DDBJ whole genome shotgun (WGS) entry which is preliminary data.</text>
</comment>
<protein>
    <submittedName>
        <fullName evidence="2">Putative enzyme related to lactoylglutathione lyase</fullName>
    </submittedName>
</protein>
<dbReference type="AlphaFoldDB" id="A0A7W9YM80"/>
<dbReference type="GO" id="GO:0016829">
    <property type="term" value="F:lyase activity"/>
    <property type="evidence" value="ECO:0007669"/>
    <property type="project" value="UniProtKB-KW"/>
</dbReference>
<feature type="domain" description="VOC" evidence="1">
    <location>
        <begin position="5"/>
        <end position="119"/>
    </location>
</feature>
<dbReference type="CDD" id="cd06587">
    <property type="entry name" value="VOC"/>
    <property type="match status" value="1"/>
</dbReference>